<feature type="compositionally biased region" description="Basic and acidic residues" evidence="1">
    <location>
        <begin position="937"/>
        <end position="952"/>
    </location>
</feature>
<feature type="region of interest" description="Disordered" evidence="1">
    <location>
        <begin position="971"/>
        <end position="1001"/>
    </location>
</feature>
<dbReference type="InterPro" id="IPR006571">
    <property type="entry name" value="TLDc_dom"/>
</dbReference>
<feature type="region of interest" description="Disordered" evidence="1">
    <location>
        <begin position="920"/>
        <end position="952"/>
    </location>
</feature>
<feature type="compositionally biased region" description="Basic and acidic residues" evidence="1">
    <location>
        <begin position="223"/>
        <end position="233"/>
    </location>
</feature>
<accession>A0ABQ5KTC4</accession>
<feature type="region of interest" description="Disordered" evidence="1">
    <location>
        <begin position="223"/>
        <end position="245"/>
    </location>
</feature>
<feature type="compositionally biased region" description="Low complexity" evidence="1">
    <location>
        <begin position="1141"/>
        <end position="1182"/>
    </location>
</feature>
<dbReference type="InterPro" id="IPR037177">
    <property type="entry name" value="DLC_sf"/>
</dbReference>
<evidence type="ECO:0000256" key="1">
    <source>
        <dbReference type="SAM" id="MobiDB-lite"/>
    </source>
</evidence>
<dbReference type="SUPFAM" id="SSF54648">
    <property type="entry name" value="DLC"/>
    <property type="match status" value="1"/>
</dbReference>
<feature type="region of interest" description="Disordered" evidence="1">
    <location>
        <begin position="409"/>
        <end position="507"/>
    </location>
</feature>
<protein>
    <submittedName>
        <fullName evidence="3">Dynein light chain, type 1/2 like protein</fullName>
    </submittedName>
</protein>
<feature type="region of interest" description="Disordered" evidence="1">
    <location>
        <begin position="1434"/>
        <end position="1474"/>
    </location>
</feature>
<feature type="compositionally biased region" description="Basic residues" evidence="1">
    <location>
        <begin position="817"/>
        <end position="831"/>
    </location>
</feature>
<dbReference type="CDD" id="cd21453">
    <property type="entry name" value="DLC-like_DNAL4"/>
    <property type="match status" value="1"/>
</dbReference>
<feature type="region of interest" description="Disordered" evidence="1">
    <location>
        <begin position="1722"/>
        <end position="1754"/>
    </location>
</feature>
<name>A0ABQ5KTC4_9EUKA</name>
<feature type="compositionally biased region" description="Acidic residues" evidence="1">
    <location>
        <begin position="608"/>
        <end position="619"/>
    </location>
</feature>
<organism evidence="3 4">
    <name type="scientific">Aduncisulcus paluster</name>
    <dbReference type="NCBI Taxonomy" id="2918883"/>
    <lineage>
        <taxon>Eukaryota</taxon>
        <taxon>Metamonada</taxon>
        <taxon>Carpediemonas-like organisms</taxon>
        <taxon>Aduncisulcus</taxon>
    </lineage>
</organism>
<dbReference type="SMART" id="SM01375">
    <property type="entry name" value="Dynein_light"/>
    <property type="match status" value="1"/>
</dbReference>
<dbReference type="Gene3D" id="3.30.740.10">
    <property type="entry name" value="Protein Inhibitor Of Neuronal Nitric Oxide Synthase"/>
    <property type="match status" value="1"/>
</dbReference>
<dbReference type="Proteomes" id="UP001057375">
    <property type="component" value="Unassembled WGS sequence"/>
</dbReference>
<feature type="domain" description="TLDc" evidence="2">
    <location>
        <begin position="1554"/>
        <end position="1928"/>
    </location>
</feature>
<sequence length="1928" mass="211820">MADEIDPTDPETIRKMSNFPLIVDCDMKDEERVECVELVVTALEKFPKDLEAACKMIKETMDKKFGGPFHCVAGTGFSFAVTFELLHKLHLYFGTIGVSDELQLPCICCRPSGRKVSGIIVIHPFRISFYPSKKWSTSATARSRYCFSFKPSTIRQMGITSRPPLPSQSIAFSDILHNPFLPNHHRRAVTLSSLSPLLPPNATSVTLSTEVILKHLGIEKKNPALDKPDEDIQHPSLAGSSMVPTGPKSAGSLPISFYSSASQQKKRYLVFVLKAATTQNPALAKPDEDIQHPSLAGSSMVPTGPKSAGSLPISFYSSASQQKKRYLVFVLKAATTQVESSSSLKTTFSKSSSKSSKNTPLYVRRVYCFLMNEDICERLYSSIRDIVCERKREGLRQTREIIKQQLREEHKKKRLEKKEGLHTDGMMPIDVEERSGKQHQVETTADGKRSDEDHHVSIPPSSDLKSHEGEEDEEEESSSSSSSSSSYSSSELVEQLPPLPPPSALFSHQYDSEFSFDSFSDDYCDTGCNLLSSINRTQSSSLDTSSSSSTTTKDMLGTSGSDLYRSHHTWVSDPLTKKSKETREEGDEKKDDEGLKISMTERDRTTEEKEEEEEEEGEEDKNILPAFFIAPPYVLRKTFETDWKKNIIAERRELKKCSLLEEGKMSQLPSLHSLCPPPMHFSLFPLFSSSHFSILPQSDDLSSLSPLTSPDALNILAKKHLPDTFAHLCDNYNDILFGREDMGRTKQTMQHVTGGKMEEKNAQFKTMAVLLKSYSSFPTINVTSTFRTKCRLMGVDRTSHVKRKRLAEKRTREKLLRTKRKLGQVKGKQKPKGKDTKKGWWQSWKKRSSAKKSSAQSSSFIVGSSSSSPSSRIQGDPSLNPSSGSAFLRMLSSLTPSHSSANGPGPTRLSLDSCSLSLTQSKGGGLSVTIPSLHPPQLEKDRRKSVDQERKLDEVDQALHFERQRLYESELKKEQRREKRRERRERKEQKKKEKMERKKGIVGAEKGVAKTEVAILTSESQLPIIPESGDIDPFEGKTTSGNEYISNFVTNTYDFGEIASPRKKLKESSSMKRKSTDDSSTIDTSGSLSLETPRSAPVIGFGPSKVSRTSDLSSSASPRPEMPYHDHEETEPSLPLPMVISSSPPLELTKKSSSSSLISSSSLPSMMPSAVSSSSSSSVPHGSDSVHAFVSPLIHNMEYQHVHSHSLTPDDLSVTDSADDGLGGILIPVCDTADWSDAILSSSSAKGKGKGSIEKPKQGLPGVSGVSSGRTVSTDIVTSSLSTLLPEKDAPFSSDADGEANGKRGGVEEDNEGEYDLLEESEDEEEHGKEIIQSMASNHPLLASIYELASNCVGLGPNDKKDTCRMSVPDETELEYIRKKRIKQEKREKEELNVIRSLMAQIAKEKAVEKDMLLEEELRKEREKAFKKRMKEMKLRMSQTQDSELSALVDTRTGSKDESDLLSLGTSSLETPDEDAAETRKALEAAATAMLVCGEPVSIASLPTLSKGKITFNDAEMESFLASIDDSSATGGVPSRISTGVIRGSELSAIQELHALCLERLPQLISVLFPSHHLLSYASLLFSPVLDGWSLSSLVYGCSEEGIKEKQKKRVESSKGKQSSMIVHSGSSIIPPDLSSSPGIGSSPAGSRNRAASPPPSRKFGSSYLRVMRARPYKGHVLVIQVTNGAVFGICVDYTLKVTSSFRNRGNCIVFKLKEGGRSTVIDSTKPTQSQVQSSSTSKSGDPIEAGVCKEEEDDVSTTISDKEEFVPYVCRPMRPLLTHITVDSLCVGKGPLFMLGKDLMNGRCTVASEGGYVGSSSTSKSGDPIEAGVCKEEEDDVSTTISDKEEFVPYVCRPMRPLLTHITVDSLCVGKGPLFMLGKDLMNGRCTVASEGGYVGVERQEQKLGKEGFIAESEGFKVAALELWGVK</sequence>
<gene>
    <name evidence="3" type="ORF">ADUPG1_008810</name>
</gene>
<dbReference type="InterPro" id="IPR001372">
    <property type="entry name" value="Dynein_light_chain_typ-1/2"/>
</dbReference>
<feature type="region of interest" description="Disordered" evidence="1">
    <location>
        <begin position="537"/>
        <end position="621"/>
    </location>
</feature>
<dbReference type="SMART" id="SM00584">
    <property type="entry name" value="TLDc"/>
    <property type="match status" value="1"/>
</dbReference>
<feature type="compositionally biased region" description="Polar residues" evidence="1">
    <location>
        <begin position="1106"/>
        <end position="1117"/>
    </location>
</feature>
<feature type="compositionally biased region" description="Basic and acidic residues" evidence="1">
    <location>
        <begin position="575"/>
        <end position="607"/>
    </location>
</feature>
<keyword evidence="4" id="KW-1185">Reference proteome</keyword>
<feature type="compositionally biased region" description="Basic and acidic residues" evidence="1">
    <location>
        <begin position="985"/>
        <end position="999"/>
    </location>
</feature>
<feature type="compositionally biased region" description="Low complexity" evidence="1">
    <location>
        <begin position="1078"/>
        <end position="1089"/>
    </location>
</feature>
<feature type="compositionally biased region" description="Low complexity" evidence="1">
    <location>
        <begin position="1627"/>
        <end position="1647"/>
    </location>
</feature>
<dbReference type="EMBL" id="BQXS01011048">
    <property type="protein sequence ID" value="GKT35707.1"/>
    <property type="molecule type" value="Genomic_DNA"/>
</dbReference>
<feature type="compositionally biased region" description="Low complexity" evidence="1">
    <location>
        <begin position="851"/>
        <end position="871"/>
    </location>
</feature>
<feature type="compositionally biased region" description="Low complexity" evidence="1">
    <location>
        <begin position="1724"/>
        <end position="1740"/>
    </location>
</feature>
<comment type="caution">
    <text evidence="3">The sequence shown here is derived from an EMBL/GenBank/DDBJ whole genome shotgun (WGS) entry which is preliminary data.</text>
</comment>
<feature type="region of interest" description="Disordered" evidence="1">
    <location>
        <begin position="1627"/>
        <end position="1658"/>
    </location>
</feature>
<feature type="region of interest" description="Disordered" evidence="1">
    <location>
        <begin position="1285"/>
        <end position="1314"/>
    </location>
</feature>
<dbReference type="Pfam" id="PF01221">
    <property type="entry name" value="Dynein_light"/>
    <property type="match status" value="1"/>
</dbReference>
<feature type="region of interest" description="Disordered" evidence="1">
    <location>
        <begin position="1061"/>
        <end position="1182"/>
    </location>
</feature>
<feature type="compositionally biased region" description="Basic and acidic residues" evidence="1">
    <location>
        <begin position="431"/>
        <end position="456"/>
    </location>
</feature>
<feature type="region of interest" description="Disordered" evidence="1">
    <location>
        <begin position="801"/>
        <end position="885"/>
    </location>
</feature>
<feature type="compositionally biased region" description="Low complexity" evidence="1">
    <location>
        <begin position="537"/>
        <end position="552"/>
    </location>
</feature>
<feature type="compositionally biased region" description="Basic and acidic residues" evidence="1">
    <location>
        <begin position="1066"/>
        <end position="1077"/>
    </location>
</feature>
<evidence type="ECO:0000259" key="2">
    <source>
        <dbReference type="SMART" id="SM00584"/>
    </source>
</evidence>
<proteinExistence type="predicted"/>
<reference evidence="3" key="1">
    <citation type="submission" date="2022-03" db="EMBL/GenBank/DDBJ databases">
        <title>Draft genome sequence of Aduncisulcus paluster, a free-living microaerophilic Fornicata.</title>
        <authorList>
            <person name="Yuyama I."/>
            <person name="Kume K."/>
            <person name="Tamura T."/>
            <person name="Inagaki Y."/>
            <person name="Hashimoto T."/>
        </authorList>
    </citation>
    <scope>NUCLEOTIDE SEQUENCE</scope>
    <source>
        <strain evidence="3">NY0171</strain>
    </source>
</reference>
<feature type="compositionally biased region" description="Low complexity" evidence="1">
    <location>
        <begin position="478"/>
        <end position="496"/>
    </location>
</feature>
<evidence type="ECO:0000313" key="4">
    <source>
        <dbReference type="Proteomes" id="UP001057375"/>
    </source>
</evidence>
<evidence type="ECO:0000313" key="3">
    <source>
        <dbReference type="EMBL" id="GKT35707.1"/>
    </source>
</evidence>
<feature type="region of interest" description="Disordered" evidence="1">
    <location>
        <begin position="1243"/>
        <end position="1271"/>
    </location>
</feature>